<feature type="transmembrane region" description="Helical" evidence="1">
    <location>
        <begin position="125"/>
        <end position="147"/>
    </location>
</feature>
<dbReference type="Proteomes" id="UP001264959">
    <property type="component" value="Segment"/>
</dbReference>
<keyword evidence="3" id="KW-1185">Reference proteome</keyword>
<sequence length="293" mass="35498">MEFQLLQIANITLFDFEQDIQSILNLKLDNETLSQVQQLYKKFYIYAHYMKQIYKKICKSNGTMFDLNLDVPVLPLWQDVQEELINYITPRNKNLILLNQIDFKIKKFDLFLWSVLVKLNVIQEGFFLCMSMFIQGLYNITLLYRIMEMFKFNEKRKEQFIYCNLLKCNKELFTCVEEKNVKILNINILLKTLKTCRALQQHVYFNLTYRYKCCSNLKLKYRNNICEVKECNNQCACRIRNNAFYKVYSFLFNKRIILYFYFFFSNFVTLSSTCKFSHKTLNTSRSLYCTRHF</sequence>
<protein>
    <recommendedName>
        <fullName evidence="4">Transmembrane protein</fullName>
    </recommendedName>
</protein>
<keyword evidence="1" id="KW-0812">Transmembrane</keyword>
<name>A0A9E7YDP0_9ABAC</name>
<evidence type="ECO:0008006" key="4">
    <source>
        <dbReference type="Google" id="ProtNLM"/>
    </source>
</evidence>
<keyword evidence="1" id="KW-0472">Membrane</keyword>
<evidence type="ECO:0000313" key="3">
    <source>
        <dbReference type="Proteomes" id="UP001264959"/>
    </source>
</evidence>
<organism evidence="2 3">
    <name type="scientific">Parapoynx stagnalis nucleopolyhedrovirus</name>
    <dbReference type="NCBI Taxonomy" id="2993413"/>
    <lineage>
        <taxon>Viruses</taxon>
        <taxon>Viruses incertae sedis</taxon>
        <taxon>Naldaviricetes</taxon>
        <taxon>Lefavirales</taxon>
        <taxon>Baculoviridae</taxon>
        <taxon>Alphabaculovirus</taxon>
        <taxon>Alphabaculovirus pastagnalis</taxon>
    </lineage>
</organism>
<feature type="transmembrane region" description="Helical" evidence="1">
    <location>
        <begin position="256"/>
        <end position="278"/>
    </location>
</feature>
<evidence type="ECO:0000256" key="1">
    <source>
        <dbReference type="SAM" id="Phobius"/>
    </source>
</evidence>
<keyword evidence="1" id="KW-1133">Transmembrane helix</keyword>
<dbReference type="EMBL" id="ON704650">
    <property type="protein sequence ID" value="UZE89701.1"/>
    <property type="molecule type" value="Genomic_DNA"/>
</dbReference>
<evidence type="ECO:0000313" key="2">
    <source>
        <dbReference type="EMBL" id="UZE89701.1"/>
    </source>
</evidence>
<proteinExistence type="predicted"/>
<accession>A0A9E7YDP0</accession>
<reference evidence="2" key="1">
    <citation type="journal article" date="2022" name="Viruses">
        <title>The Parapoynx stagnalis Nucleopolyhedrovirus (PastNPV), a Divergent Member of the Alphabaculovirus Group I Clade, Encodes a Homolog of Ran GTPase.</title>
        <authorList>
            <person name="Harrison R.L."/>
            <person name="Rowley D.L."/>
        </authorList>
    </citation>
    <scope>NUCLEOTIDE SEQUENCE</scope>
    <source>
        <strain evidence="2">BCIPV-473</strain>
    </source>
</reference>